<dbReference type="KEGG" id="spai:FPZ24_12000"/>
<keyword evidence="2" id="KW-1185">Reference proteome</keyword>
<proteinExistence type="predicted"/>
<accession>A0A5B8LK56</accession>
<protein>
    <submittedName>
        <fullName evidence="1">Uncharacterized protein</fullName>
    </submittedName>
</protein>
<dbReference type="OrthoDB" id="8378722at2"/>
<dbReference type="EMBL" id="CP042306">
    <property type="protein sequence ID" value="QDZ08115.1"/>
    <property type="molecule type" value="Genomic_DNA"/>
</dbReference>
<dbReference type="RefSeq" id="WP_146572306.1">
    <property type="nucleotide sequence ID" value="NZ_CP042306.1"/>
</dbReference>
<name>A0A5B8LK56_9SPHN</name>
<dbReference type="Proteomes" id="UP000315673">
    <property type="component" value="Chromosome"/>
</dbReference>
<evidence type="ECO:0000313" key="2">
    <source>
        <dbReference type="Proteomes" id="UP000315673"/>
    </source>
</evidence>
<evidence type="ECO:0000313" key="1">
    <source>
        <dbReference type="EMBL" id="QDZ08115.1"/>
    </source>
</evidence>
<organism evidence="1 2">
    <name type="scientific">Sphingomonas panacisoli</name>
    <dbReference type="NCBI Taxonomy" id="1813879"/>
    <lineage>
        <taxon>Bacteria</taxon>
        <taxon>Pseudomonadati</taxon>
        <taxon>Pseudomonadota</taxon>
        <taxon>Alphaproteobacteria</taxon>
        <taxon>Sphingomonadales</taxon>
        <taxon>Sphingomonadaceae</taxon>
        <taxon>Sphingomonas</taxon>
    </lineage>
</organism>
<gene>
    <name evidence="1" type="ORF">FPZ24_12000</name>
</gene>
<dbReference type="AlphaFoldDB" id="A0A5B8LK56"/>
<reference evidence="1 2" key="1">
    <citation type="submission" date="2019-07" db="EMBL/GenBank/DDBJ databases">
        <title>Full genome sequence of Sphingomonas sp. 4R-6-7(HKS19).</title>
        <authorList>
            <person name="Im W.-T."/>
        </authorList>
    </citation>
    <scope>NUCLEOTIDE SEQUENCE [LARGE SCALE GENOMIC DNA]</scope>
    <source>
        <strain evidence="1 2">HKS19</strain>
    </source>
</reference>
<sequence length="103" mass="11346">MTLEIAGSRSTKSTVVFNHPFRLGRDSREFPPGTYTVHTHEDVYQGVFDPIHIAISAELIVNLDGTTFSRFAKPEELRSALELDANCTLIADGPSENPDRLSG</sequence>